<sequence length="161" mass="18648">MSSLPRPTSEALIHQYLDPVLTIVTGLSVRDPFLTPMDKKDTTKIAIYDTRQIILELCFMLFENVKTKLPQLLYKSKLYRILQGSTGIPHVRWFGVERDYNVLVTDFRKFSLKTILMLADQMLAKATKAQLSCDYSDHLALVRAYEGWKEAERDVAGYEYY</sequence>
<protein>
    <submittedName>
        <fullName evidence="1">Casein kinase 1-like protein 1</fullName>
    </submittedName>
</protein>
<proteinExistence type="predicted"/>
<accession>A0ACC0I596</accession>
<dbReference type="Proteomes" id="UP001060215">
    <property type="component" value="Chromosome 6"/>
</dbReference>
<reference evidence="1 2" key="1">
    <citation type="journal article" date="2022" name="Plant J.">
        <title>Chromosome-level genome of Camellia lanceoleosa provides a valuable resource for understanding genome evolution and self-incompatibility.</title>
        <authorList>
            <person name="Gong W."/>
            <person name="Xiao S."/>
            <person name="Wang L."/>
            <person name="Liao Z."/>
            <person name="Chang Y."/>
            <person name="Mo W."/>
            <person name="Hu G."/>
            <person name="Li W."/>
            <person name="Zhao G."/>
            <person name="Zhu H."/>
            <person name="Hu X."/>
            <person name="Ji K."/>
            <person name="Xiang X."/>
            <person name="Song Q."/>
            <person name="Yuan D."/>
            <person name="Jin S."/>
            <person name="Zhang L."/>
        </authorList>
    </citation>
    <scope>NUCLEOTIDE SEQUENCE [LARGE SCALE GENOMIC DNA]</scope>
    <source>
        <strain evidence="1">SQ_2022a</strain>
    </source>
</reference>
<gene>
    <name evidence="1" type="ORF">LOK49_LG03G01406</name>
</gene>
<keyword evidence="2" id="KW-1185">Reference proteome</keyword>
<evidence type="ECO:0000313" key="2">
    <source>
        <dbReference type="Proteomes" id="UP001060215"/>
    </source>
</evidence>
<organism evidence="1 2">
    <name type="scientific">Camellia lanceoleosa</name>
    <dbReference type="NCBI Taxonomy" id="1840588"/>
    <lineage>
        <taxon>Eukaryota</taxon>
        <taxon>Viridiplantae</taxon>
        <taxon>Streptophyta</taxon>
        <taxon>Embryophyta</taxon>
        <taxon>Tracheophyta</taxon>
        <taxon>Spermatophyta</taxon>
        <taxon>Magnoliopsida</taxon>
        <taxon>eudicotyledons</taxon>
        <taxon>Gunneridae</taxon>
        <taxon>Pentapetalae</taxon>
        <taxon>asterids</taxon>
        <taxon>Ericales</taxon>
        <taxon>Theaceae</taxon>
        <taxon>Camellia</taxon>
    </lineage>
</organism>
<evidence type="ECO:0000313" key="1">
    <source>
        <dbReference type="EMBL" id="KAI8021047.1"/>
    </source>
</evidence>
<name>A0ACC0I596_9ERIC</name>
<dbReference type="EMBL" id="CM045763">
    <property type="protein sequence ID" value="KAI8021047.1"/>
    <property type="molecule type" value="Genomic_DNA"/>
</dbReference>
<comment type="caution">
    <text evidence="1">The sequence shown here is derived from an EMBL/GenBank/DDBJ whole genome shotgun (WGS) entry which is preliminary data.</text>
</comment>